<reference evidence="1" key="1">
    <citation type="journal article" date="2015" name="Proc. Natl. Acad. Sci. U.S.A.">
        <title>Networks of energetic and metabolic interactions define dynamics in microbial communities.</title>
        <authorList>
            <person name="Embree M."/>
            <person name="Liu J.K."/>
            <person name="Al-Bassam M.M."/>
            <person name="Zengler K."/>
        </authorList>
    </citation>
    <scope>NUCLEOTIDE SEQUENCE</scope>
</reference>
<dbReference type="AlphaFoldDB" id="A0A0W8E7A7"/>
<organism evidence="1">
    <name type="scientific">hydrocarbon metagenome</name>
    <dbReference type="NCBI Taxonomy" id="938273"/>
    <lineage>
        <taxon>unclassified sequences</taxon>
        <taxon>metagenomes</taxon>
        <taxon>ecological metagenomes</taxon>
    </lineage>
</organism>
<protein>
    <submittedName>
        <fullName evidence="1">Uncharacterized protein</fullName>
    </submittedName>
</protein>
<dbReference type="EMBL" id="LNQE01001853">
    <property type="protein sequence ID" value="KUG04317.1"/>
    <property type="molecule type" value="Genomic_DNA"/>
</dbReference>
<gene>
    <name evidence="1" type="ORF">ASZ90_018324</name>
</gene>
<name>A0A0W8E7A7_9ZZZZ</name>
<proteinExistence type="predicted"/>
<comment type="caution">
    <text evidence="1">The sequence shown here is derived from an EMBL/GenBank/DDBJ whole genome shotgun (WGS) entry which is preliminary data.</text>
</comment>
<sequence length="196" mass="22631">MYIFLACILGTAFIGYMLFNNRNMKSYNHYMKRKRKLEQSIDITPTQIYSNQNVVLAINDEEKKLCVNTMKSGKPVPLVYDYNDITSCEIVEYGVNDPAAAVNRKVRRQSVASVLGDSMDKVFPDGSDQQEEEKISRIDLKISFNDTQNPYVLANFLFWEVGKDSEEYKTTSEAALKWNGIINEIIKKRRAEIRFN</sequence>
<accession>A0A0W8E7A7</accession>
<evidence type="ECO:0000313" key="1">
    <source>
        <dbReference type="EMBL" id="KUG04317.1"/>
    </source>
</evidence>